<dbReference type="Proteomes" id="UP000024635">
    <property type="component" value="Unassembled WGS sequence"/>
</dbReference>
<comment type="caution">
    <text evidence="2">The sequence shown here is derived from an EMBL/GenBank/DDBJ whole genome shotgun (WGS) entry which is preliminary data.</text>
</comment>
<reference evidence="3" key="1">
    <citation type="journal article" date="2015" name="Nat. Genet.">
        <title>The genome and transcriptome of the zoonotic hookworm Ancylostoma ceylanicum identify infection-specific gene families.</title>
        <authorList>
            <person name="Schwarz E.M."/>
            <person name="Hu Y."/>
            <person name="Antoshechkin I."/>
            <person name="Miller M.M."/>
            <person name="Sternberg P.W."/>
            <person name="Aroian R.V."/>
        </authorList>
    </citation>
    <scope>NUCLEOTIDE SEQUENCE</scope>
    <source>
        <strain evidence="3">HY135</strain>
    </source>
</reference>
<protein>
    <submittedName>
        <fullName evidence="2">Uncharacterized protein</fullName>
    </submittedName>
</protein>
<sequence length="66" mass="7329">MGAKSWKQKESKKVGVFPTSCEIMLKCFGEEKKRHNTSVRDPPLSPCTMTSENDGKLVPEQCGSNI</sequence>
<keyword evidence="3" id="KW-1185">Reference proteome</keyword>
<evidence type="ECO:0000313" key="2">
    <source>
        <dbReference type="EMBL" id="EYC05124.1"/>
    </source>
</evidence>
<evidence type="ECO:0000313" key="3">
    <source>
        <dbReference type="Proteomes" id="UP000024635"/>
    </source>
</evidence>
<dbReference type="AlphaFoldDB" id="A0A016TQ38"/>
<dbReference type="OrthoDB" id="5892686at2759"/>
<proteinExistence type="predicted"/>
<name>A0A016TQ38_9BILA</name>
<gene>
    <name evidence="2" type="primary">Acey_s0084.g1789</name>
    <name evidence="2" type="ORF">Y032_0084g1789</name>
</gene>
<feature type="region of interest" description="Disordered" evidence="1">
    <location>
        <begin position="34"/>
        <end position="66"/>
    </location>
</feature>
<dbReference type="EMBL" id="JARK01001420">
    <property type="protein sequence ID" value="EYC05124.1"/>
    <property type="molecule type" value="Genomic_DNA"/>
</dbReference>
<accession>A0A016TQ38</accession>
<organism evidence="2 3">
    <name type="scientific">Ancylostoma ceylanicum</name>
    <dbReference type="NCBI Taxonomy" id="53326"/>
    <lineage>
        <taxon>Eukaryota</taxon>
        <taxon>Metazoa</taxon>
        <taxon>Ecdysozoa</taxon>
        <taxon>Nematoda</taxon>
        <taxon>Chromadorea</taxon>
        <taxon>Rhabditida</taxon>
        <taxon>Rhabditina</taxon>
        <taxon>Rhabditomorpha</taxon>
        <taxon>Strongyloidea</taxon>
        <taxon>Ancylostomatidae</taxon>
        <taxon>Ancylostomatinae</taxon>
        <taxon>Ancylostoma</taxon>
    </lineage>
</organism>
<evidence type="ECO:0000256" key="1">
    <source>
        <dbReference type="SAM" id="MobiDB-lite"/>
    </source>
</evidence>